<protein>
    <submittedName>
        <fullName evidence="2">Uncharacterized protein TCIL3000_11_590</fullName>
    </submittedName>
</protein>
<dbReference type="GO" id="GO:0071230">
    <property type="term" value="P:cellular response to amino acid stimulus"/>
    <property type="evidence" value="ECO:0007669"/>
    <property type="project" value="TreeGrafter"/>
</dbReference>
<dbReference type="AlphaFoldDB" id="G0UZ60"/>
<dbReference type="VEuPathDB" id="TriTrypDB:TcIL3000.11.590"/>
<gene>
    <name evidence="2" type="ORF">TCIL3000_11_590</name>
</gene>
<dbReference type="InterPro" id="IPR016024">
    <property type="entry name" value="ARM-type_fold"/>
</dbReference>
<dbReference type="InterPro" id="IPR015943">
    <property type="entry name" value="WD40/YVTN_repeat-like_dom_sf"/>
</dbReference>
<dbReference type="SUPFAM" id="SSF48371">
    <property type="entry name" value="ARM repeat"/>
    <property type="match status" value="1"/>
</dbReference>
<dbReference type="GO" id="GO:0030674">
    <property type="term" value="F:protein-macromolecule adaptor activity"/>
    <property type="evidence" value="ECO:0007669"/>
    <property type="project" value="TreeGrafter"/>
</dbReference>
<accession>G0UZ60</accession>
<proteinExistence type="predicted"/>
<dbReference type="InterPro" id="IPR011989">
    <property type="entry name" value="ARM-like"/>
</dbReference>
<organism evidence="2">
    <name type="scientific">Trypanosoma congolense (strain IL3000)</name>
    <dbReference type="NCBI Taxonomy" id="1068625"/>
    <lineage>
        <taxon>Eukaryota</taxon>
        <taxon>Discoba</taxon>
        <taxon>Euglenozoa</taxon>
        <taxon>Kinetoplastea</taxon>
        <taxon>Metakinetoplastina</taxon>
        <taxon>Trypanosomatida</taxon>
        <taxon>Trypanosomatidae</taxon>
        <taxon>Trypanosoma</taxon>
        <taxon>Nannomonas</taxon>
    </lineage>
</organism>
<dbReference type="PANTHER" id="PTHR12848:SF19">
    <property type="entry name" value="RAPTOR N-TERMINAL CASPASE-LIKE DOMAIN-CONTAINING PROTEIN"/>
    <property type="match status" value="1"/>
</dbReference>
<name>G0UZ60_TRYCI</name>
<feature type="region of interest" description="Disordered" evidence="1">
    <location>
        <begin position="436"/>
        <end position="455"/>
    </location>
</feature>
<dbReference type="Gene3D" id="2.130.10.10">
    <property type="entry name" value="YVTN repeat-like/Quinoprotein amine dehydrogenase"/>
    <property type="match status" value="1"/>
</dbReference>
<dbReference type="GO" id="GO:0005737">
    <property type="term" value="C:cytoplasm"/>
    <property type="evidence" value="ECO:0007669"/>
    <property type="project" value="TreeGrafter"/>
</dbReference>
<dbReference type="InterPro" id="IPR036322">
    <property type="entry name" value="WD40_repeat_dom_sf"/>
</dbReference>
<dbReference type="GO" id="GO:0010506">
    <property type="term" value="P:regulation of autophagy"/>
    <property type="evidence" value="ECO:0007669"/>
    <property type="project" value="TreeGrafter"/>
</dbReference>
<dbReference type="GO" id="GO:0009267">
    <property type="term" value="P:cellular response to starvation"/>
    <property type="evidence" value="ECO:0007669"/>
    <property type="project" value="TreeGrafter"/>
</dbReference>
<dbReference type="GO" id="GO:0031929">
    <property type="term" value="P:TOR signaling"/>
    <property type="evidence" value="ECO:0007669"/>
    <property type="project" value="InterPro"/>
</dbReference>
<dbReference type="InterPro" id="IPR004083">
    <property type="entry name" value="Raptor"/>
</dbReference>
<dbReference type="EMBL" id="HE575324">
    <property type="protein sequence ID" value="CCC94679.1"/>
    <property type="molecule type" value="Genomic_DNA"/>
</dbReference>
<evidence type="ECO:0000313" key="2">
    <source>
        <dbReference type="EMBL" id="CCC94679.1"/>
    </source>
</evidence>
<evidence type="ECO:0000256" key="1">
    <source>
        <dbReference type="SAM" id="MobiDB-lite"/>
    </source>
</evidence>
<reference evidence="2" key="1">
    <citation type="journal article" date="2012" name="Proc. Natl. Acad. Sci. U.S.A.">
        <title>Antigenic diversity is generated by distinct evolutionary mechanisms in African trypanosome species.</title>
        <authorList>
            <person name="Jackson A.P."/>
            <person name="Berry A."/>
            <person name="Aslett M."/>
            <person name="Allison H.C."/>
            <person name="Burton P."/>
            <person name="Vavrova-Anderson J."/>
            <person name="Brown R."/>
            <person name="Browne H."/>
            <person name="Corton N."/>
            <person name="Hauser H."/>
            <person name="Gamble J."/>
            <person name="Gilderthorp R."/>
            <person name="Marcello L."/>
            <person name="McQuillan J."/>
            <person name="Otto T.D."/>
            <person name="Quail M.A."/>
            <person name="Sanders M.J."/>
            <person name="van Tonder A."/>
            <person name="Ginger M.L."/>
            <person name="Field M.C."/>
            <person name="Barry J.D."/>
            <person name="Hertz-Fowler C."/>
            <person name="Berriman M."/>
        </authorList>
    </citation>
    <scope>NUCLEOTIDE SEQUENCE</scope>
    <source>
        <strain evidence="2">IL3000</strain>
    </source>
</reference>
<sequence>MVSVLWMQVVRADEKWATSEILHKQLNVFFVHLLSLEEKSIEIVPVRSDQFTALHMEANDECHSNITTACAEKTCNQPKSDEILQPLKTQYYLMEGVDLNRCKSMACYVLCQILRHSDVGGCVGCWNSGLLGAASSLLDSPSAELRSWSCLVLAQLLFSLRFAKNFVSQKCTTHLDMFTHLLQDKSPIVRSSCVTLLSSLVGFCAGETPDEQSIRRLQMEKTLLIKLRGIVYDPSVIVRQELIHFACTVLFHYGGLLPPLQDTDATSRYMDYMQEVGRRFPSWALDEPDVNVKSMLNTSRPTANRCFDSAGVFAKVTQIDHDMCEAPSMPFKESDIPPEGLALLRGMVHDASLMLFTLYQACDKERVTSALGRLSDNGRPQSQRFESEALRSMSRVVSAYSTHFVSEADRACVTRNSDSMQRIVLDLQDHRVETLPPRQSATDRTKPLSAGGDTVIPTVGDDKGNMYASSIHHQVLLSLVPCDQVICATFRALETSMVLATKSQRIYHTSYESYNTQKQIHSFQVHLAAPLHDILVINDASERPGLLLVNQRGGYSLVRDCWGKSSVSPTEVAAFCVCPPLRTVCIKSAYRSHNANLFCGGPIGYGGGTEIHILSLAEEQVIQKLKVSGDPTITSLTTHTTGRAVFAGCSDGVVRYYDDRQKQGFLGAVVALRCRTSPSSGVESVVGAGPVEKDVAALTVAISSHAGVCLYDTRKITAPFLEISAQELRGSRDHASGSESPFICGFDAGTHTGMLGVLFSDGTYTALNVRGRPLLEKPIHVMNAQGTLLPGAFAVHPLRQAMSVGGEILVIH</sequence>
<dbReference type="GO" id="GO:0031931">
    <property type="term" value="C:TORC1 complex"/>
    <property type="evidence" value="ECO:0007669"/>
    <property type="project" value="InterPro"/>
</dbReference>
<dbReference type="Gene3D" id="1.25.10.10">
    <property type="entry name" value="Leucine-rich Repeat Variant"/>
    <property type="match status" value="1"/>
</dbReference>
<dbReference type="GO" id="GO:0030307">
    <property type="term" value="P:positive regulation of cell growth"/>
    <property type="evidence" value="ECO:0007669"/>
    <property type="project" value="TreeGrafter"/>
</dbReference>
<dbReference type="SUPFAM" id="SSF50978">
    <property type="entry name" value="WD40 repeat-like"/>
    <property type="match status" value="1"/>
</dbReference>
<dbReference type="PANTHER" id="PTHR12848">
    <property type="entry name" value="REGULATORY-ASSOCIATED PROTEIN OF MTOR"/>
    <property type="match status" value="1"/>
</dbReference>